<keyword evidence="3" id="KW-0560">Oxidoreductase</keyword>
<dbReference type="PANTHER" id="PTHR44229:SF4">
    <property type="entry name" value="15-HYDROXYPROSTAGLANDIN DEHYDROGENASE [NAD(+)]"/>
    <property type="match status" value="1"/>
</dbReference>
<dbReference type="GO" id="GO:0016616">
    <property type="term" value="F:oxidoreductase activity, acting on the CH-OH group of donors, NAD or NADP as acceptor"/>
    <property type="evidence" value="ECO:0007669"/>
    <property type="project" value="TreeGrafter"/>
</dbReference>
<dbReference type="AlphaFoldDB" id="A0A6A6BYV9"/>
<sequence length="244" mass="26487">MPPPTAIITGASSGIGLALTKHLLSRNWNVIMADVNPPQEKLDKTLFIETDISSWDQQASMFKRAYEWNERLDFVALNAGIDDRDDVFHSISGDPKKPPRRPGMKTIDVNLTGTYYGIKLAAHYLSLPSSTATKPQPGGKIVLTSSAAGLYPQPVIPQYAASKHALVGLVRSMASVAKPHNITINAVCPTLVRTSLPPPGLLETFPPDKITPMRTILRAFDELAELEREEWRGGGGESGGVDFS</sequence>
<dbReference type="Gene3D" id="3.40.50.720">
    <property type="entry name" value="NAD(P)-binding Rossmann-like Domain"/>
    <property type="match status" value="1"/>
</dbReference>
<proteinExistence type="inferred from homology"/>
<evidence type="ECO:0008006" key="7">
    <source>
        <dbReference type="Google" id="ProtNLM"/>
    </source>
</evidence>
<dbReference type="InterPro" id="IPR036291">
    <property type="entry name" value="NAD(P)-bd_dom_sf"/>
</dbReference>
<comment type="similarity">
    <text evidence="1 4">Belongs to the short-chain dehydrogenases/reductases (SDR) family.</text>
</comment>
<gene>
    <name evidence="5" type="ORF">M409DRAFT_71143</name>
</gene>
<dbReference type="Proteomes" id="UP000799537">
    <property type="component" value="Unassembled WGS sequence"/>
</dbReference>
<dbReference type="SUPFAM" id="SSF51735">
    <property type="entry name" value="NAD(P)-binding Rossmann-fold domains"/>
    <property type="match status" value="1"/>
</dbReference>
<evidence type="ECO:0000313" key="5">
    <source>
        <dbReference type="EMBL" id="KAF2159248.1"/>
    </source>
</evidence>
<protein>
    <recommendedName>
        <fullName evidence="7">NAD(P)-binding protein</fullName>
    </recommendedName>
</protein>
<dbReference type="InterPro" id="IPR020904">
    <property type="entry name" value="Sc_DH/Rdtase_CS"/>
</dbReference>
<name>A0A6A6BYV9_ZASCE</name>
<evidence type="ECO:0000313" key="6">
    <source>
        <dbReference type="Proteomes" id="UP000799537"/>
    </source>
</evidence>
<accession>A0A6A6BYV9</accession>
<evidence type="ECO:0000256" key="3">
    <source>
        <dbReference type="ARBA" id="ARBA00023002"/>
    </source>
</evidence>
<dbReference type="GO" id="GO:0005737">
    <property type="term" value="C:cytoplasm"/>
    <property type="evidence" value="ECO:0007669"/>
    <property type="project" value="TreeGrafter"/>
</dbReference>
<dbReference type="PRINTS" id="PR00080">
    <property type="entry name" value="SDRFAMILY"/>
</dbReference>
<evidence type="ECO:0000256" key="1">
    <source>
        <dbReference type="ARBA" id="ARBA00006484"/>
    </source>
</evidence>
<dbReference type="InterPro" id="IPR002347">
    <property type="entry name" value="SDR_fam"/>
</dbReference>
<dbReference type="PROSITE" id="PS00061">
    <property type="entry name" value="ADH_SHORT"/>
    <property type="match status" value="1"/>
</dbReference>
<dbReference type="OrthoDB" id="5371740at2759"/>
<dbReference type="GeneID" id="54572313"/>
<dbReference type="Pfam" id="PF00106">
    <property type="entry name" value="adh_short"/>
    <property type="match status" value="1"/>
</dbReference>
<organism evidence="5 6">
    <name type="scientific">Zasmidium cellare ATCC 36951</name>
    <dbReference type="NCBI Taxonomy" id="1080233"/>
    <lineage>
        <taxon>Eukaryota</taxon>
        <taxon>Fungi</taxon>
        <taxon>Dikarya</taxon>
        <taxon>Ascomycota</taxon>
        <taxon>Pezizomycotina</taxon>
        <taxon>Dothideomycetes</taxon>
        <taxon>Dothideomycetidae</taxon>
        <taxon>Mycosphaerellales</taxon>
        <taxon>Mycosphaerellaceae</taxon>
        <taxon>Zasmidium</taxon>
    </lineage>
</organism>
<evidence type="ECO:0000256" key="2">
    <source>
        <dbReference type="ARBA" id="ARBA00022857"/>
    </source>
</evidence>
<keyword evidence="6" id="KW-1185">Reference proteome</keyword>
<reference evidence="5" key="1">
    <citation type="journal article" date="2020" name="Stud. Mycol.">
        <title>101 Dothideomycetes genomes: a test case for predicting lifestyles and emergence of pathogens.</title>
        <authorList>
            <person name="Haridas S."/>
            <person name="Albert R."/>
            <person name="Binder M."/>
            <person name="Bloem J."/>
            <person name="Labutti K."/>
            <person name="Salamov A."/>
            <person name="Andreopoulos B."/>
            <person name="Baker S."/>
            <person name="Barry K."/>
            <person name="Bills G."/>
            <person name="Bluhm B."/>
            <person name="Cannon C."/>
            <person name="Castanera R."/>
            <person name="Culley D."/>
            <person name="Daum C."/>
            <person name="Ezra D."/>
            <person name="Gonzalez J."/>
            <person name="Henrissat B."/>
            <person name="Kuo A."/>
            <person name="Liang C."/>
            <person name="Lipzen A."/>
            <person name="Lutzoni F."/>
            <person name="Magnuson J."/>
            <person name="Mondo S."/>
            <person name="Nolan M."/>
            <person name="Ohm R."/>
            <person name="Pangilinan J."/>
            <person name="Park H.-J."/>
            <person name="Ramirez L."/>
            <person name="Alfaro M."/>
            <person name="Sun H."/>
            <person name="Tritt A."/>
            <person name="Yoshinaga Y."/>
            <person name="Zwiers L.-H."/>
            <person name="Turgeon B."/>
            <person name="Goodwin S."/>
            <person name="Spatafora J."/>
            <person name="Crous P."/>
            <person name="Grigoriev I."/>
        </authorList>
    </citation>
    <scope>NUCLEOTIDE SEQUENCE</scope>
    <source>
        <strain evidence="5">ATCC 36951</strain>
    </source>
</reference>
<dbReference type="EMBL" id="ML993640">
    <property type="protein sequence ID" value="KAF2159248.1"/>
    <property type="molecule type" value="Genomic_DNA"/>
</dbReference>
<dbReference type="PRINTS" id="PR00081">
    <property type="entry name" value="GDHRDH"/>
</dbReference>
<keyword evidence="2" id="KW-0521">NADP</keyword>
<dbReference type="RefSeq" id="XP_033660137.1">
    <property type="nucleotide sequence ID" value="XM_033819041.1"/>
</dbReference>
<evidence type="ECO:0000256" key="4">
    <source>
        <dbReference type="RuleBase" id="RU000363"/>
    </source>
</evidence>
<dbReference type="PANTHER" id="PTHR44229">
    <property type="entry name" value="15-HYDROXYPROSTAGLANDIN DEHYDROGENASE [NAD(+)]"/>
    <property type="match status" value="1"/>
</dbReference>